<keyword evidence="2" id="KW-0472">Membrane</keyword>
<gene>
    <name evidence="3" type="ORF">GCM10017567_62830</name>
</gene>
<protein>
    <recommendedName>
        <fullName evidence="5">Integral membrane protein</fullName>
    </recommendedName>
</protein>
<keyword evidence="2" id="KW-0812">Transmembrane</keyword>
<proteinExistence type="predicted"/>
<keyword evidence="4" id="KW-1185">Reference proteome</keyword>
<keyword evidence="2" id="KW-1133">Transmembrane helix</keyword>
<organism evidence="3 4">
    <name type="scientific">Amycolatopsis bullii</name>
    <dbReference type="NCBI Taxonomy" id="941987"/>
    <lineage>
        <taxon>Bacteria</taxon>
        <taxon>Bacillati</taxon>
        <taxon>Actinomycetota</taxon>
        <taxon>Actinomycetes</taxon>
        <taxon>Pseudonocardiales</taxon>
        <taxon>Pseudonocardiaceae</taxon>
        <taxon>Amycolatopsis</taxon>
    </lineage>
</organism>
<feature type="region of interest" description="Disordered" evidence="1">
    <location>
        <begin position="78"/>
        <end position="105"/>
    </location>
</feature>
<sequence length="105" mass="10943">MPTEGWIGSGGAVLAVAALFAQHKASRKWAKLTAAAFAGVGWVLAAHLLTWLVPGVVVGWLVIGGSTLGIFLTALIGGRSGRSSRPDRTDPPPTARDDRRPTTDL</sequence>
<dbReference type="RefSeq" id="WP_191314938.1">
    <property type="nucleotide sequence ID" value="NZ_BNAW01000037.1"/>
</dbReference>
<feature type="transmembrane region" description="Helical" evidence="2">
    <location>
        <begin position="34"/>
        <end position="52"/>
    </location>
</feature>
<dbReference type="EMBL" id="BNAW01000037">
    <property type="protein sequence ID" value="GHG33969.1"/>
    <property type="molecule type" value="Genomic_DNA"/>
</dbReference>
<name>A0ABQ3KLS7_9PSEU</name>
<accession>A0ABQ3KLS7</accession>
<evidence type="ECO:0000256" key="1">
    <source>
        <dbReference type="SAM" id="MobiDB-lite"/>
    </source>
</evidence>
<evidence type="ECO:0008006" key="5">
    <source>
        <dbReference type="Google" id="ProtNLM"/>
    </source>
</evidence>
<feature type="transmembrane region" description="Helical" evidence="2">
    <location>
        <begin position="6"/>
        <end position="22"/>
    </location>
</feature>
<feature type="compositionally biased region" description="Basic and acidic residues" evidence="1">
    <location>
        <begin position="84"/>
        <end position="105"/>
    </location>
</feature>
<dbReference type="Proteomes" id="UP000649955">
    <property type="component" value="Unassembled WGS sequence"/>
</dbReference>
<feature type="transmembrane region" description="Helical" evidence="2">
    <location>
        <begin position="58"/>
        <end position="78"/>
    </location>
</feature>
<comment type="caution">
    <text evidence="3">The sequence shown here is derived from an EMBL/GenBank/DDBJ whole genome shotgun (WGS) entry which is preliminary data.</text>
</comment>
<reference evidence="4" key="1">
    <citation type="journal article" date="2019" name="Int. J. Syst. Evol. Microbiol.">
        <title>The Global Catalogue of Microorganisms (GCM) 10K type strain sequencing project: providing services to taxonomists for standard genome sequencing and annotation.</title>
        <authorList>
            <consortium name="The Broad Institute Genomics Platform"/>
            <consortium name="The Broad Institute Genome Sequencing Center for Infectious Disease"/>
            <person name="Wu L."/>
            <person name="Ma J."/>
        </authorList>
    </citation>
    <scope>NUCLEOTIDE SEQUENCE [LARGE SCALE GENOMIC DNA]</scope>
    <source>
        <strain evidence="4">CGMCC 4.7680</strain>
    </source>
</reference>
<evidence type="ECO:0000313" key="4">
    <source>
        <dbReference type="Proteomes" id="UP000649955"/>
    </source>
</evidence>
<evidence type="ECO:0000256" key="2">
    <source>
        <dbReference type="SAM" id="Phobius"/>
    </source>
</evidence>
<evidence type="ECO:0000313" key="3">
    <source>
        <dbReference type="EMBL" id="GHG33969.1"/>
    </source>
</evidence>